<dbReference type="RefSeq" id="WP_214418720.1">
    <property type="nucleotide sequence ID" value="NZ_CP075546.1"/>
</dbReference>
<proteinExistence type="predicted"/>
<dbReference type="GeneID" id="65097755"/>
<keyword evidence="1" id="KW-0472">Membrane</keyword>
<organism evidence="2 3">
    <name type="scientific">Methanospirillum purgamenti</name>
    <dbReference type="NCBI Taxonomy" id="2834276"/>
    <lineage>
        <taxon>Archaea</taxon>
        <taxon>Methanobacteriati</taxon>
        <taxon>Methanobacteriota</taxon>
        <taxon>Stenosarchaea group</taxon>
        <taxon>Methanomicrobia</taxon>
        <taxon>Methanomicrobiales</taxon>
        <taxon>Methanospirillaceae</taxon>
        <taxon>Methanospirillum</taxon>
    </lineage>
</organism>
<evidence type="ECO:0000313" key="2">
    <source>
        <dbReference type="EMBL" id="QVV87901.1"/>
    </source>
</evidence>
<name>A0A8E7EIU6_9EURY</name>
<evidence type="ECO:0008006" key="4">
    <source>
        <dbReference type="Google" id="ProtNLM"/>
    </source>
</evidence>
<dbReference type="Proteomes" id="UP000680656">
    <property type="component" value="Chromosome"/>
</dbReference>
<dbReference type="PANTHER" id="PTHR34614:SF2">
    <property type="entry name" value="TRANSPOSASE IS4-LIKE DOMAIN-CONTAINING PROTEIN"/>
    <property type="match status" value="1"/>
</dbReference>
<accession>A0A8E7EIU6</accession>
<dbReference type="KEGG" id="mrtj:KHC33_11185"/>
<dbReference type="EMBL" id="CP075546">
    <property type="protein sequence ID" value="QVV87901.1"/>
    <property type="molecule type" value="Genomic_DNA"/>
</dbReference>
<evidence type="ECO:0000256" key="1">
    <source>
        <dbReference type="SAM" id="Phobius"/>
    </source>
</evidence>
<dbReference type="AlphaFoldDB" id="A0A8E7EIU6"/>
<keyword evidence="1" id="KW-0812">Transmembrane</keyword>
<dbReference type="PANTHER" id="PTHR34614">
    <property type="match status" value="1"/>
</dbReference>
<evidence type="ECO:0000313" key="3">
    <source>
        <dbReference type="Proteomes" id="UP000680656"/>
    </source>
</evidence>
<protein>
    <recommendedName>
        <fullName evidence="4">Transposase</fullName>
    </recommendedName>
</protein>
<keyword evidence="3" id="KW-1185">Reference proteome</keyword>
<sequence length="259" mass="29505">MFESTKIRTNKLEPNENISFHIATIFLVDKLYEVLNLCDISGKHKTKGIDINCLLRTLINSKLPDNFSIKRYHDRINLRKMIAEFSLPSYIERTLYRILVILGAIRMKSSLTSRMSFFLGMILTIPTSTWTGPTWFFMGMRPGLESMDTAGITDQRKQIPVGVIELSGPKNNPIGMTIEPGNHTDQTHFKNSRYSRLREVSLVIFDKGANRIANTLMFRADNLQYLTGKKLNKSDDKIIAKFEISNPQVIDDESGILGN</sequence>
<reference evidence="2 3" key="1">
    <citation type="submission" date="2021-05" db="EMBL/GenBank/DDBJ databases">
        <title>A novel Methanospirillum isolate from a pyrite-forming mixed culture.</title>
        <authorList>
            <person name="Bunk B."/>
            <person name="Sproer C."/>
            <person name="Spring S."/>
            <person name="Pester M."/>
        </authorList>
    </citation>
    <scope>NUCLEOTIDE SEQUENCE [LARGE SCALE GENOMIC DNA]</scope>
    <source>
        <strain evidence="2 3">J.3.6.1-F.2.7.3</strain>
    </source>
</reference>
<feature type="transmembrane region" description="Helical" evidence="1">
    <location>
        <begin position="116"/>
        <end position="138"/>
    </location>
</feature>
<keyword evidence="1" id="KW-1133">Transmembrane helix</keyword>
<gene>
    <name evidence="2" type="ORF">KHC33_11185</name>
</gene>